<comment type="caution">
    <text evidence="3">The sequence shown here is derived from an EMBL/GenBank/DDBJ whole genome shotgun (WGS) entry which is preliminary data.</text>
</comment>
<gene>
    <name evidence="3" type="ORF">QFZ46_003442</name>
</gene>
<name>A0ABU0PE30_9MICO</name>
<keyword evidence="2" id="KW-0472">Membrane</keyword>
<dbReference type="RefSeq" id="WP_307363435.1">
    <property type="nucleotide sequence ID" value="NZ_JAUSXK010000001.1"/>
</dbReference>
<feature type="region of interest" description="Disordered" evidence="1">
    <location>
        <begin position="71"/>
        <end position="93"/>
    </location>
</feature>
<proteinExistence type="predicted"/>
<feature type="transmembrane region" description="Helical" evidence="2">
    <location>
        <begin position="32"/>
        <end position="51"/>
    </location>
</feature>
<dbReference type="EMBL" id="JAUSXK010000001">
    <property type="protein sequence ID" value="MDQ0645282.1"/>
    <property type="molecule type" value="Genomic_DNA"/>
</dbReference>
<reference evidence="3 4" key="1">
    <citation type="submission" date="2023-07" db="EMBL/GenBank/DDBJ databases">
        <title>Comparative genomics of wheat-associated soil bacteria to identify genetic determinants of phenazine resistance.</title>
        <authorList>
            <person name="Mouncey N."/>
        </authorList>
    </citation>
    <scope>NUCLEOTIDE SEQUENCE [LARGE SCALE GENOMIC DNA]</scope>
    <source>
        <strain evidence="3 4">W2I7</strain>
    </source>
</reference>
<evidence type="ECO:0000313" key="3">
    <source>
        <dbReference type="EMBL" id="MDQ0645282.1"/>
    </source>
</evidence>
<evidence type="ECO:0000256" key="2">
    <source>
        <dbReference type="SAM" id="Phobius"/>
    </source>
</evidence>
<keyword evidence="4" id="KW-1185">Reference proteome</keyword>
<accession>A0ABU0PE30</accession>
<evidence type="ECO:0008006" key="5">
    <source>
        <dbReference type="Google" id="ProtNLM"/>
    </source>
</evidence>
<keyword evidence="2" id="KW-1133">Transmembrane helix</keyword>
<evidence type="ECO:0000313" key="4">
    <source>
        <dbReference type="Proteomes" id="UP001239085"/>
    </source>
</evidence>
<dbReference type="Proteomes" id="UP001239085">
    <property type="component" value="Unassembled WGS sequence"/>
</dbReference>
<sequence>MRYVFSTGLFGAISTGISLIRGTRETPITWRAVLAWLSWGISLALAIGAAIDMHRDERGIEVATDSPLAKVQSKRMKKESKQLEKQLKAAQKR</sequence>
<evidence type="ECO:0000256" key="1">
    <source>
        <dbReference type="SAM" id="MobiDB-lite"/>
    </source>
</evidence>
<protein>
    <recommendedName>
        <fullName evidence="5">NADH:ubiquinone oxidoreductase</fullName>
    </recommendedName>
</protein>
<keyword evidence="2" id="KW-0812">Transmembrane</keyword>
<organism evidence="3 4">
    <name type="scientific">Microbacterium murale</name>
    <dbReference type="NCBI Taxonomy" id="1081040"/>
    <lineage>
        <taxon>Bacteria</taxon>
        <taxon>Bacillati</taxon>
        <taxon>Actinomycetota</taxon>
        <taxon>Actinomycetes</taxon>
        <taxon>Micrococcales</taxon>
        <taxon>Microbacteriaceae</taxon>
        <taxon>Microbacterium</taxon>
    </lineage>
</organism>